<evidence type="ECO:0000313" key="2">
    <source>
        <dbReference type="Proteomes" id="UP000027361"/>
    </source>
</evidence>
<dbReference type="InParanoid" id="A0A066VER3"/>
<accession>A0A066VER3</accession>
<gene>
    <name evidence="1" type="ORF">K437DRAFT_20505</name>
</gene>
<dbReference type="EMBL" id="JMSN01000113">
    <property type="protein sequence ID" value="KDN38788.1"/>
    <property type="molecule type" value="Genomic_DNA"/>
</dbReference>
<reference evidence="1 2" key="1">
    <citation type="submission" date="2014-05" db="EMBL/GenBank/DDBJ databases">
        <title>Draft genome sequence of a rare smut relative, Tilletiaria anomala UBC 951.</title>
        <authorList>
            <consortium name="DOE Joint Genome Institute"/>
            <person name="Toome M."/>
            <person name="Kuo A."/>
            <person name="Henrissat B."/>
            <person name="Lipzen A."/>
            <person name="Tritt A."/>
            <person name="Yoshinaga Y."/>
            <person name="Zane M."/>
            <person name="Barry K."/>
            <person name="Grigoriev I.V."/>
            <person name="Spatafora J.W."/>
            <person name="Aimea M.C."/>
        </authorList>
    </citation>
    <scope>NUCLEOTIDE SEQUENCE [LARGE SCALE GENOMIC DNA]</scope>
    <source>
        <strain evidence="1 2">UBC 951</strain>
    </source>
</reference>
<dbReference type="GeneID" id="25262032"/>
<proteinExistence type="predicted"/>
<keyword evidence="2" id="KW-1185">Reference proteome</keyword>
<name>A0A066VER3_TILAU</name>
<dbReference type="HOGENOM" id="CLU_1679180_0_0_1"/>
<dbReference type="RefSeq" id="XP_013240819.1">
    <property type="nucleotide sequence ID" value="XM_013385365.1"/>
</dbReference>
<protein>
    <submittedName>
        <fullName evidence="1">Uncharacterized protein</fullName>
    </submittedName>
</protein>
<evidence type="ECO:0000313" key="1">
    <source>
        <dbReference type="EMBL" id="KDN38788.1"/>
    </source>
</evidence>
<organism evidence="1 2">
    <name type="scientific">Tilletiaria anomala (strain ATCC 24038 / CBS 436.72 / UBC 951)</name>
    <dbReference type="NCBI Taxonomy" id="1037660"/>
    <lineage>
        <taxon>Eukaryota</taxon>
        <taxon>Fungi</taxon>
        <taxon>Dikarya</taxon>
        <taxon>Basidiomycota</taxon>
        <taxon>Ustilaginomycotina</taxon>
        <taxon>Exobasidiomycetes</taxon>
        <taxon>Georgefischeriales</taxon>
        <taxon>Tilletiariaceae</taxon>
        <taxon>Tilletiaria</taxon>
    </lineage>
</organism>
<sequence length="157" mass="17192">MTAYPRRKRAATIASPVLLYSSESTPTLTSILLVVQGVLLALHPLREMTASMPVSDGAATQLAFAPAIASLFAPASSTPQAASFYSQQEAYSKNGKLAYLTEPHFGYQSDKQADRTIDRKEEPHNGSFNTIERCPKEILSEICEWALFYTCAKMLAL</sequence>
<comment type="caution">
    <text evidence="1">The sequence shown here is derived from an EMBL/GenBank/DDBJ whole genome shotgun (WGS) entry which is preliminary data.</text>
</comment>
<dbReference type="AlphaFoldDB" id="A0A066VER3"/>
<dbReference type="Proteomes" id="UP000027361">
    <property type="component" value="Unassembled WGS sequence"/>
</dbReference>